<comment type="caution">
    <text evidence="5">The sequence shown here is derived from an EMBL/GenBank/DDBJ whole genome shotgun (WGS) entry which is preliminary data.</text>
</comment>
<organism evidence="5 6">
    <name type="scientific">Paramecium sonneborni</name>
    <dbReference type="NCBI Taxonomy" id="65129"/>
    <lineage>
        <taxon>Eukaryota</taxon>
        <taxon>Sar</taxon>
        <taxon>Alveolata</taxon>
        <taxon>Ciliophora</taxon>
        <taxon>Intramacronucleata</taxon>
        <taxon>Oligohymenophorea</taxon>
        <taxon>Peniculida</taxon>
        <taxon>Parameciidae</taxon>
        <taxon>Paramecium</taxon>
    </lineage>
</organism>
<dbReference type="CDD" id="cd00051">
    <property type="entry name" value="EFh"/>
    <property type="match status" value="1"/>
</dbReference>
<dbReference type="InterPro" id="IPR051581">
    <property type="entry name" value="Ca-bind"/>
</dbReference>
<gene>
    <name evidence="5" type="ORF">PSON_ATCC_30995.1.T1100026</name>
</gene>
<feature type="domain" description="EF-hand" evidence="4">
    <location>
        <begin position="263"/>
        <end position="298"/>
    </location>
</feature>
<dbReference type="InterPro" id="IPR018247">
    <property type="entry name" value="EF_Hand_1_Ca_BS"/>
</dbReference>
<dbReference type="Pfam" id="PF13202">
    <property type="entry name" value="EF-hand_5"/>
    <property type="match status" value="1"/>
</dbReference>
<evidence type="ECO:0000313" key="6">
    <source>
        <dbReference type="Proteomes" id="UP000692954"/>
    </source>
</evidence>
<dbReference type="GO" id="GO:0005509">
    <property type="term" value="F:calcium ion binding"/>
    <property type="evidence" value="ECO:0007669"/>
    <property type="project" value="InterPro"/>
</dbReference>
<dbReference type="InterPro" id="IPR002048">
    <property type="entry name" value="EF_hand_dom"/>
</dbReference>
<dbReference type="AlphaFoldDB" id="A0A8S1QNJ6"/>
<dbReference type="OrthoDB" id="294847at2759"/>
<reference evidence="5" key="1">
    <citation type="submission" date="2021-01" db="EMBL/GenBank/DDBJ databases">
        <authorList>
            <consortium name="Genoscope - CEA"/>
            <person name="William W."/>
        </authorList>
    </citation>
    <scope>NUCLEOTIDE SEQUENCE</scope>
</reference>
<proteinExistence type="predicted"/>
<evidence type="ECO:0000259" key="4">
    <source>
        <dbReference type="PROSITE" id="PS50222"/>
    </source>
</evidence>
<dbReference type="PROSITE" id="PS50222">
    <property type="entry name" value="EF_HAND_2"/>
    <property type="match status" value="2"/>
</dbReference>
<keyword evidence="6" id="KW-1185">Reference proteome</keyword>
<name>A0A8S1QNJ6_9CILI</name>
<evidence type="ECO:0000313" key="5">
    <source>
        <dbReference type="EMBL" id="CAD8116070.1"/>
    </source>
</evidence>
<sequence>MHICDFFIECAQIEQKIEQNRQFLIQLPTFHPYKAFIQLSDANNKITTTSLSTYLKNQGLLCTEQECQILIQKPFKYVDFLRLILPSDQTLRNVISIQEPKQQLSPEVQLALARHLNLQIDLMNSLKTSNNVFFEGTIQDVQKYFKDKLAFISEKELEQISRLLDQSGDGLITTSQFIKKKNEIYDFTFSTPKQAKTNLQSMTTKKKNEQKLKYNGRSNKKPIQDLNSRDDNYLCIESPLIPLVALMRREIKLNSLKKRLLNQKTFNFLDAFKALDQNSNGFITMQDFDKFLNQQPGTSEYLFSLKKEFQFSDFLNLIMPNDHIQIQNKQFIDKPIEEIFSHQTLQLFKEYLELLQTPPPKLNGSKDLFKLIDSVTRDNYISATDLQQYLYMNGLRYNASEVTLLINRYDYNRDGKLCFYEFQDL</sequence>
<dbReference type="SMART" id="SM00054">
    <property type="entry name" value="EFh"/>
    <property type="match status" value="3"/>
</dbReference>
<dbReference type="PANTHER" id="PTHR34524">
    <property type="entry name" value="CALCYPHOSIN"/>
    <property type="match status" value="1"/>
</dbReference>
<dbReference type="PANTHER" id="PTHR34524:SF6">
    <property type="entry name" value="CALCYPHOSINE LIKE"/>
    <property type="match status" value="1"/>
</dbReference>
<evidence type="ECO:0000256" key="3">
    <source>
        <dbReference type="ARBA" id="ARBA00022837"/>
    </source>
</evidence>
<feature type="domain" description="EF-hand" evidence="4">
    <location>
        <begin position="397"/>
        <end position="425"/>
    </location>
</feature>
<protein>
    <recommendedName>
        <fullName evidence="4">EF-hand domain-containing protein</fullName>
    </recommendedName>
</protein>
<accession>A0A8S1QNJ6</accession>
<keyword evidence="2" id="KW-0677">Repeat</keyword>
<keyword evidence="1" id="KW-0479">Metal-binding</keyword>
<dbReference type="Proteomes" id="UP000692954">
    <property type="component" value="Unassembled WGS sequence"/>
</dbReference>
<dbReference type="EMBL" id="CAJJDN010000110">
    <property type="protein sequence ID" value="CAD8116070.1"/>
    <property type="molecule type" value="Genomic_DNA"/>
</dbReference>
<evidence type="ECO:0000256" key="1">
    <source>
        <dbReference type="ARBA" id="ARBA00022723"/>
    </source>
</evidence>
<dbReference type="PROSITE" id="PS00018">
    <property type="entry name" value="EF_HAND_1"/>
    <property type="match status" value="2"/>
</dbReference>
<evidence type="ECO:0000256" key="2">
    <source>
        <dbReference type="ARBA" id="ARBA00022737"/>
    </source>
</evidence>
<keyword evidence="3" id="KW-0106">Calcium</keyword>